<dbReference type="Proteomes" id="UP001044222">
    <property type="component" value="Unassembled WGS sequence"/>
</dbReference>
<evidence type="ECO:0000256" key="13">
    <source>
        <dbReference type="ARBA" id="ARBA00023264"/>
    </source>
</evidence>
<dbReference type="SUPFAM" id="SSF47473">
    <property type="entry name" value="EF-hand"/>
    <property type="match status" value="1"/>
</dbReference>
<keyword evidence="8" id="KW-0106">Calcium</keyword>
<dbReference type="GO" id="GO:0008654">
    <property type="term" value="P:phospholipid biosynthetic process"/>
    <property type="evidence" value="ECO:0007669"/>
    <property type="project" value="UniProtKB-KW"/>
</dbReference>
<dbReference type="EMBL" id="JAFIRN010000005">
    <property type="protein sequence ID" value="KAG5848711.1"/>
    <property type="molecule type" value="Genomic_DNA"/>
</dbReference>
<dbReference type="InterPro" id="IPR011992">
    <property type="entry name" value="EF-hand-dom_pair"/>
</dbReference>
<keyword evidence="20" id="KW-1185">Reference proteome</keyword>
<reference evidence="19" key="1">
    <citation type="submission" date="2021-01" db="EMBL/GenBank/DDBJ databases">
        <title>A chromosome-scale assembly of European eel, Anguilla anguilla.</title>
        <authorList>
            <person name="Henkel C."/>
            <person name="Jong-Raadsen S.A."/>
            <person name="Dufour S."/>
            <person name="Weltzien F.-A."/>
            <person name="Palstra A.P."/>
            <person name="Pelster B."/>
            <person name="Spaink H.P."/>
            <person name="Van Den Thillart G.E."/>
            <person name="Jansen H."/>
            <person name="Zahm M."/>
            <person name="Klopp C."/>
            <person name="Cedric C."/>
            <person name="Louis A."/>
            <person name="Berthelot C."/>
            <person name="Parey E."/>
            <person name="Roest Crollius H."/>
            <person name="Montfort J."/>
            <person name="Robinson-Rechavi M."/>
            <person name="Bucao C."/>
            <person name="Bouchez O."/>
            <person name="Gislard M."/>
            <person name="Lluch J."/>
            <person name="Milhes M."/>
            <person name="Lampietro C."/>
            <person name="Lopez Roques C."/>
            <person name="Donnadieu C."/>
            <person name="Braasch I."/>
            <person name="Desvignes T."/>
            <person name="Postlethwait J."/>
            <person name="Bobe J."/>
            <person name="Guiguen Y."/>
            <person name="Dirks R."/>
        </authorList>
    </citation>
    <scope>NUCLEOTIDE SEQUENCE</scope>
    <source>
        <strain evidence="19">Tag_6206</strain>
        <tissue evidence="19">Liver</tissue>
    </source>
</reference>
<evidence type="ECO:0000256" key="4">
    <source>
        <dbReference type="ARBA" id="ARBA00022516"/>
    </source>
</evidence>
<keyword evidence="9 17" id="KW-1133">Transmembrane helix</keyword>
<feature type="region of interest" description="Disordered" evidence="16">
    <location>
        <begin position="499"/>
        <end position="524"/>
    </location>
</feature>
<feature type="domain" description="EF-hand" evidence="18">
    <location>
        <begin position="371"/>
        <end position="406"/>
    </location>
</feature>
<keyword evidence="13" id="KW-1208">Phospholipid metabolism</keyword>
<dbReference type="PROSITE" id="PS00018">
    <property type="entry name" value="EF_HAND_1"/>
    <property type="match status" value="3"/>
</dbReference>
<evidence type="ECO:0000256" key="15">
    <source>
        <dbReference type="ARBA" id="ARBA00025707"/>
    </source>
</evidence>
<dbReference type="SUPFAM" id="SSF69593">
    <property type="entry name" value="Glycerol-3-phosphate (1)-acyltransferase"/>
    <property type="match status" value="1"/>
</dbReference>
<evidence type="ECO:0000256" key="7">
    <source>
        <dbReference type="ARBA" id="ARBA00022723"/>
    </source>
</evidence>
<dbReference type="SMART" id="SM00563">
    <property type="entry name" value="PlsC"/>
    <property type="match status" value="1"/>
</dbReference>
<evidence type="ECO:0000256" key="10">
    <source>
        <dbReference type="ARBA" id="ARBA00023098"/>
    </source>
</evidence>
<feature type="domain" description="EF-hand" evidence="18">
    <location>
        <begin position="447"/>
        <end position="478"/>
    </location>
</feature>
<keyword evidence="14" id="KW-0012">Acyltransferase</keyword>
<feature type="transmembrane region" description="Helical" evidence="17">
    <location>
        <begin position="38"/>
        <end position="63"/>
    </location>
</feature>
<dbReference type="CDD" id="cd07991">
    <property type="entry name" value="LPLAT_LPCAT1-like"/>
    <property type="match status" value="1"/>
</dbReference>
<organism evidence="19 20">
    <name type="scientific">Anguilla anguilla</name>
    <name type="common">European freshwater eel</name>
    <name type="synonym">Muraena anguilla</name>
    <dbReference type="NCBI Taxonomy" id="7936"/>
    <lineage>
        <taxon>Eukaryota</taxon>
        <taxon>Metazoa</taxon>
        <taxon>Chordata</taxon>
        <taxon>Craniata</taxon>
        <taxon>Vertebrata</taxon>
        <taxon>Euteleostomi</taxon>
        <taxon>Actinopterygii</taxon>
        <taxon>Neopterygii</taxon>
        <taxon>Teleostei</taxon>
        <taxon>Anguilliformes</taxon>
        <taxon>Anguillidae</taxon>
        <taxon>Anguilla</taxon>
    </lineage>
</organism>
<feature type="compositionally biased region" description="Basic and acidic residues" evidence="16">
    <location>
        <begin position="509"/>
        <end position="524"/>
    </location>
</feature>
<keyword evidence="4" id="KW-0444">Lipid biosynthesis</keyword>
<dbReference type="PANTHER" id="PTHR23063:SF21">
    <property type="entry name" value="LYSOPHOSPHATIDYLCHOLINE ACYLTRANSFERASE 2"/>
    <property type="match status" value="1"/>
</dbReference>
<comment type="caution">
    <text evidence="19">The sequence shown here is derived from an EMBL/GenBank/DDBJ whole genome shotgun (WGS) entry which is preliminary data.</text>
</comment>
<dbReference type="InterPro" id="IPR045252">
    <property type="entry name" value="LPCAT1-like"/>
</dbReference>
<dbReference type="Pfam" id="PF13202">
    <property type="entry name" value="EF-hand_5"/>
    <property type="match status" value="1"/>
</dbReference>
<dbReference type="GO" id="GO:0047184">
    <property type="term" value="F:1-acylglycerophosphocholine O-acyltransferase activity"/>
    <property type="evidence" value="ECO:0007669"/>
    <property type="project" value="TreeGrafter"/>
</dbReference>
<evidence type="ECO:0000256" key="17">
    <source>
        <dbReference type="SAM" id="Phobius"/>
    </source>
</evidence>
<dbReference type="Pfam" id="PF13499">
    <property type="entry name" value="EF-hand_7"/>
    <property type="match status" value="1"/>
</dbReference>
<keyword evidence="10" id="KW-0443">Lipid metabolism</keyword>
<dbReference type="InterPro" id="IPR002123">
    <property type="entry name" value="Plipid/glycerol_acylTrfase"/>
</dbReference>
<dbReference type="PROSITE" id="PS50222">
    <property type="entry name" value="EF_HAND_2"/>
    <property type="match status" value="3"/>
</dbReference>
<comment type="pathway">
    <text evidence="15">Phospholipid metabolism.</text>
</comment>
<dbReference type="GO" id="GO:0005509">
    <property type="term" value="F:calcium ion binding"/>
    <property type="evidence" value="ECO:0007669"/>
    <property type="project" value="InterPro"/>
</dbReference>
<keyword evidence="11 17" id="KW-0472">Membrane</keyword>
<proteinExistence type="inferred from homology"/>
<evidence type="ECO:0000256" key="14">
    <source>
        <dbReference type="ARBA" id="ARBA00023315"/>
    </source>
</evidence>
<dbReference type="GO" id="GO:0005783">
    <property type="term" value="C:endoplasmic reticulum"/>
    <property type="evidence" value="ECO:0007669"/>
    <property type="project" value="TreeGrafter"/>
</dbReference>
<gene>
    <name evidence="19" type="ORF">ANANG_G00102280</name>
</gene>
<evidence type="ECO:0000256" key="11">
    <source>
        <dbReference type="ARBA" id="ARBA00023136"/>
    </source>
</evidence>
<evidence type="ECO:0000256" key="3">
    <source>
        <dbReference type="ARBA" id="ARBA00008655"/>
    </source>
</evidence>
<evidence type="ECO:0000313" key="20">
    <source>
        <dbReference type="Proteomes" id="UP001044222"/>
    </source>
</evidence>
<keyword evidence="6 17" id="KW-0812">Transmembrane</keyword>
<evidence type="ECO:0000259" key="18">
    <source>
        <dbReference type="PROSITE" id="PS50222"/>
    </source>
</evidence>
<keyword evidence="7" id="KW-0479">Metal-binding</keyword>
<dbReference type="PANTHER" id="PTHR23063">
    <property type="entry name" value="PHOSPHOLIPID ACYLTRANSFERASE"/>
    <property type="match status" value="1"/>
</dbReference>
<dbReference type="InterPro" id="IPR002048">
    <property type="entry name" value="EF_hand_dom"/>
</dbReference>
<evidence type="ECO:0000256" key="1">
    <source>
        <dbReference type="ARBA" id="ARBA00004370"/>
    </source>
</evidence>
<comment type="similarity">
    <text evidence="3">Belongs to the 1-acyl-sn-glycerol-3-phosphate acyltransferase family.</text>
</comment>
<name>A0A9D3S159_ANGAN</name>
<dbReference type="SMART" id="SM00054">
    <property type="entry name" value="EFh"/>
    <property type="match status" value="3"/>
</dbReference>
<accession>A0A9D3S159</accession>
<dbReference type="GO" id="GO:0042171">
    <property type="term" value="F:lysophosphatidic acid acyltransferase activity"/>
    <property type="evidence" value="ECO:0007669"/>
    <property type="project" value="TreeGrafter"/>
</dbReference>
<evidence type="ECO:0000256" key="16">
    <source>
        <dbReference type="SAM" id="MobiDB-lite"/>
    </source>
</evidence>
<dbReference type="Pfam" id="PF01553">
    <property type="entry name" value="Acyltransferase"/>
    <property type="match status" value="1"/>
</dbReference>
<evidence type="ECO:0000256" key="2">
    <source>
        <dbReference type="ARBA" id="ARBA00005074"/>
    </source>
</evidence>
<evidence type="ECO:0000313" key="19">
    <source>
        <dbReference type="EMBL" id="KAG5848711.1"/>
    </source>
</evidence>
<feature type="domain" description="EF-hand" evidence="18">
    <location>
        <begin position="408"/>
        <end position="443"/>
    </location>
</feature>
<sequence>MPERVFALPRQQSLLLPAVLNPFVHNVKLTKAEKIKCVLLGVFLVPVRTICLLIVVMVTWPVAAVTTFMHPVKGAIKPLDGWRRFLCQNVLARLGRLFFFCFGFRVTVKGERASSEVAPVLAVAPHSGFFDAIVCLVAGLPSTVSRLENLATPIFGRFLRCLQPVLVSRVDPNSRKNTILEIERRATSGGLWPQLLIFPEGTCTNRSCLITFKQGAFIPGVPVQPVLLRYPNKLDTVTWTWQGPNAKTLLLQTLCQPYTNVEIEFLPPYIPSEEEKAMPALFGHAVRDVMAKALCVPVTDHTYEDCRLMISAGELTLPMEAGLVEFTKISRKLNLKWNNVQKELENFAAIARSCKGGRIGIEEFSRFLKIPVSPPLQELFALFDRNRDGSIDFREYVIGITVLCQPANTEETIQMAFQLFDTDDDQRITQEEFSSLLRCSLGVADLDISKLFSEVDVDKSGCISYEEFQAYAKAHPEYGKLFTTYLELQRYQALQEAEPAYTTSTNRVSPDKPNEDSTSDKKDD</sequence>
<comment type="pathway">
    <text evidence="2">Lipid metabolism; phospholipid metabolism.</text>
</comment>
<protein>
    <recommendedName>
        <fullName evidence="18">EF-hand domain-containing protein</fullName>
    </recommendedName>
</protein>
<evidence type="ECO:0000256" key="8">
    <source>
        <dbReference type="ARBA" id="ARBA00022837"/>
    </source>
</evidence>
<keyword evidence="5" id="KW-0808">Transferase</keyword>
<dbReference type="AlphaFoldDB" id="A0A9D3S159"/>
<comment type="subcellular location">
    <subcellularLocation>
        <location evidence="1">Membrane</location>
    </subcellularLocation>
</comment>
<evidence type="ECO:0000256" key="9">
    <source>
        <dbReference type="ARBA" id="ARBA00022989"/>
    </source>
</evidence>
<evidence type="ECO:0000256" key="12">
    <source>
        <dbReference type="ARBA" id="ARBA00023209"/>
    </source>
</evidence>
<keyword evidence="12" id="KW-0594">Phospholipid biosynthesis</keyword>
<dbReference type="GO" id="GO:0016020">
    <property type="term" value="C:membrane"/>
    <property type="evidence" value="ECO:0007669"/>
    <property type="project" value="UniProtKB-SubCell"/>
</dbReference>
<evidence type="ECO:0000256" key="6">
    <source>
        <dbReference type="ARBA" id="ARBA00022692"/>
    </source>
</evidence>
<evidence type="ECO:0000256" key="5">
    <source>
        <dbReference type="ARBA" id="ARBA00022679"/>
    </source>
</evidence>
<dbReference type="Gene3D" id="1.10.238.10">
    <property type="entry name" value="EF-hand"/>
    <property type="match status" value="1"/>
</dbReference>
<dbReference type="InterPro" id="IPR018247">
    <property type="entry name" value="EF_Hand_1_Ca_BS"/>
</dbReference>